<name>A0A8H4NFI0_9HYPO</name>
<keyword evidence="1" id="KW-0479">Metal-binding</keyword>
<feature type="compositionally biased region" description="Basic and acidic residues" evidence="4">
    <location>
        <begin position="699"/>
        <end position="711"/>
    </location>
</feature>
<comment type="caution">
    <text evidence="5">The sequence shown here is derived from an EMBL/GenBank/DDBJ whole genome shotgun (WGS) entry which is preliminary data.</text>
</comment>
<dbReference type="OrthoDB" id="444127at2759"/>
<dbReference type="GO" id="GO:0016791">
    <property type="term" value="F:phosphatase activity"/>
    <property type="evidence" value="ECO:0007669"/>
    <property type="project" value="TreeGrafter"/>
</dbReference>
<evidence type="ECO:0000256" key="3">
    <source>
        <dbReference type="ARBA" id="ARBA00022842"/>
    </source>
</evidence>
<dbReference type="Pfam" id="PF00702">
    <property type="entry name" value="Hydrolase"/>
    <property type="match status" value="1"/>
</dbReference>
<feature type="compositionally biased region" description="Polar residues" evidence="4">
    <location>
        <begin position="782"/>
        <end position="796"/>
    </location>
</feature>
<feature type="compositionally biased region" description="Polar residues" evidence="4">
    <location>
        <begin position="550"/>
        <end position="573"/>
    </location>
</feature>
<accession>A0A8H4NFI0</accession>
<dbReference type="InterPro" id="IPR036412">
    <property type="entry name" value="HAD-like_sf"/>
</dbReference>
<reference evidence="5 6" key="1">
    <citation type="submission" date="2020-01" db="EMBL/GenBank/DDBJ databases">
        <title>Identification and distribution of gene clusters putatively required for synthesis of sphingolipid metabolism inhibitors in phylogenetically diverse species of the filamentous fungus Fusarium.</title>
        <authorList>
            <person name="Kim H.-S."/>
            <person name="Busman M."/>
            <person name="Brown D.W."/>
            <person name="Divon H."/>
            <person name="Uhlig S."/>
            <person name="Proctor R.H."/>
        </authorList>
    </citation>
    <scope>NUCLEOTIDE SEQUENCE [LARGE SCALE GENOMIC DNA]</scope>
    <source>
        <strain evidence="5 6">NRRL 13308</strain>
    </source>
</reference>
<evidence type="ECO:0000256" key="2">
    <source>
        <dbReference type="ARBA" id="ARBA00022801"/>
    </source>
</evidence>
<dbReference type="Proteomes" id="UP000536711">
    <property type="component" value="Unassembled WGS sequence"/>
</dbReference>
<feature type="region of interest" description="Disordered" evidence="4">
    <location>
        <begin position="506"/>
        <end position="796"/>
    </location>
</feature>
<dbReference type="Gene3D" id="1.10.150.520">
    <property type="match status" value="1"/>
</dbReference>
<evidence type="ECO:0000256" key="4">
    <source>
        <dbReference type="SAM" id="MobiDB-lite"/>
    </source>
</evidence>
<feature type="region of interest" description="Disordered" evidence="4">
    <location>
        <begin position="275"/>
        <end position="490"/>
    </location>
</feature>
<feature type="compositionally biased region" description="Polar residues" evidence="4">
    <location>
        <begin position="640"/>
        <end position="651"/>
    </location>
</feature>
<keyword evidence="6" id="KW-1185">Reference proteome</keyword>
<feature type="compositionally biased region" description="Polar residues" evidence="4">
    <location>
        <begin position="748"/>
        <end position="767"/>
    </location>
</feature>
<protein>
    <submittedName>
        <fullName evidence="5">Uncharacterized protein</fullName>
    </submittedName>
</protein>
<dbReference type="EMBL" id="JAADJF010000260">
    <property type="protein sequence ID" value="KAF4429628.1"/>
    <property type="molecule type" value="Genomic_DNA"/>
</dbReference>
<feature type="compositionally biased region" description="Polar residues" evidence="4">
    <location>
        <begin position="303"/>
        <end position="323"/>
    </location>
</feature>
<sequence length="796" mass="89190">MSSPPSSSKEAMAINPRPPPEPPEELKRNLQGSKVIFFTLDTLFDRNLAIECALKKCRQLNQDLRSKSMDELKRGYRDAMVAAYRQHIHTQLHGLGPGSSHRNSNPQVDKVGMIFQQLNLNPPSVIERQLIGGEFAAEFSRNRFEVPGASHCLGQLKHLEYVIVVADDTLQWDVVKDLNFWQYIDASIISKDLLVRKPDPRVFQKALDACGVSPKNAVIVGCSIEDDIVGIIAAGAEPILYMPGHDYTVMDVQGTRVLVVRTMAELLSEIRRRPENSHLIPAQQQQLPPVPSYPSHPPMVYAPQNQGYSGDQNDGPSSQSQHPASDPKPVEDRHASQSWERTRLSPILSQPGSSDETPRSHRLPDGYHSTVYYERNVRPAPPLSRAPSKRPFYESRSEHGYLTPSPVVTHRHDQRYPYFDPARGNYDPAGRPSPGPSTQSYWPRAPQPAMQLRRPNGDGSIRFNPTSSQPAYSPRSPSPPPSLPPISLYPLTEDYGISRLTYVENREQPGSWQEGHGQGTLRNRYHTQGGYQPPSRPPRSPYQPPIPNHASYQDQARSSGEGNVYETSATRYTSRGGYPPGAPIQYQASSPHDASHQDQQRSRHSERDYEVPGRIYSTRDQHQAGTPSPYEVQHEPREGTMSQQIEPSSDMYNEHGRHTLARRSASMSEANAHGPWETPNARHLNERWEPPSQRQPPCQDERRVQPYRREVINLTSDRPVHRLSNGDSNSTSPERWSTLHPQAEEQQEAITSKQEHSSSTNGETTGSAAHGDRRDEGPMADTVSSNVRPTSQSSSS</sequence>
<feature type="compositionally biased region" description="Polar residues" evidence="4">
    <location>
        <begin position="725"/>
        <end position="735"/>
    </location>
</feature>
<keyword evidence="3" id="KW-0460">Magnesium</keyword>
<dbReference type="AlphaFoldDB" id="A0A8H4NFI0"/>
<evidence type="ECO:0000313" key="5">
    <source>
        <dbReference type="EMBL" id="KAF4429628.1"/>
    </source>
</evidence>
<evidence type="ECO:0000313" key="6">
    <source>
        <dbReference type="Proteomes" id="UP000536711"/>
    </source>
</evidence>
<feature type="compositionally biased region" description="Pro residues" evidence="4">
    <location>
        <begin position="534"/>
        <end position="547"/>
    </location>
</feature>
<feature type="compositionally biased region" description="Basic and acidic residues" evidence="4">
    <location>
        <begin position="328"/>
        <end position="343"/>
    </location>
</feature>
<feature type="compositionally biased region" description="Pro residues" evidence="4">
    <location>
        <begin position="288"/>
        <end position="297"/>
    </location>
</feature>
<dbReference type="Gene3D" id="3.40.50.1000">
    <property type="entry name" value="HAD superfamily/HAD-like"/>
    <property type="match status" value="1"/>
</dbReference>
<organism evidence="5 6">
    <name type="scientific">Fusarium acutatum</name>
    <dbReference type="NCBI Taxonomy" id="78861"/>
    <lineage>
        <taxon>Eukaryota</taxon>
        <taxon>Fungi</taxon>
        <taxon>Dikarya</taxon>
        <taxon>Ascomycota</taxon>
        <taxon>Pezizomycotina</taxon>
        <taxon>Sordariomycetes</taxon>
        <taxon>Hypocreomycetidae</taxon>
        <taxon>Hypocreales</taxon>
        <taxon>Nectriaceae</taxon>
        <taxon>Fusarium</taxon>
        <taxon>Fusarium fujikuroi species complex</taxon>
    </lineage>
</organism>
<dbReference type="PANTHER" id="PTHR46470">
    <property type="entry name" value="N-ACYLNEURAMINATE-9-PHOSPHATASE"/>
    <property type="match status" value="1"/>
</dbReference>
<dbReference type="SUPFAM" id="SSF56784">
    <property type="entry name" value="HAD-like"/>
    <property type="match status" value="1"/>
</dbReference>
<dbReference type="PANTHER" id="PTHR46470:SF2">
    <property type="entry name" value="GLYCERALDEHYDE 3-PHOSPHATE PHOSPHATASE"/>
    <property type="match status" value="1"/>
</dbReference>
<proteinExistence type="predicted"/>
<evidence type="ECO:0000256" key="1">
    <source>
        <dbReference type="ARBA" id="ARBA00022723"/>
    </source>
</evidence>
<dbReference type="InterPro" id="IPR051400">
    <property type="entry name" value="HAD-like_hydrolase"/>
</dbReference>
<gene>
    <name evidence="5" type="ORF">FACUT_9036</name>
</gene>
<dbReference type="InterPro" id="IPR023214">
    <property type="entry name" value="HAD_sf"/>
</dbReference>
<feature type="compositionally biased region" description="Basic and acidic residues" evidence="4">
    <location>
        <begin position="356"/>
        <end position="365"/>
    </location>
</feature>
<feature type="region of interest" description="Disordered" evidence="4">
    <location>
        <begin position="1"/>
        <end position="27"/>
    </location>
</feature>
<feature type="compositionally biased region" description="Basic and acidic residues" evidence="4">
    <location>
        <begin position="593"/>
        <end position="622"/>
    </location>
</feature>
<dbReference type="GO" id="GO:0046872">
    <property type="term" value="F:metal ion binding"/>
    <property type="evidence" value="ECO:0007669"/>
    <property type="project" value="UniProtKB-KW"/>
</dbReference>
<keyword evidence="2" id="KW-0378">Hydrolase</keyword>